<dbReference type="Proteomes" id="UP001489902">
    <property type="component" value="Chromosome 1"/>
</dbReference>
<reference evidence="2 3" key="1">
    <citation type="submission" date="2024-04" db="EMBL/GenBank/DDBJ databases">
        <title>Complete genome sequence of Fusarium acuminatum.</title>
        <authorList>
            <person name="Lan B."/>
        </authorList>
    </citation>
    <scope>NUCLEOTIDE SEQUENCE [LARGE SCALE GENOMIC DNA]</scope>
    <source>
        <strain evidence="2">1A</strain>
    </source>
</reference>
<evidence type="ECO:0000313" key="2">
    <source>
        <dbReference type="EMBL" id="WZH40626.1"/>
    </source>
</evidence>
<proteinExistence type="predicted"/>
<organism evidence="2 3">
    <name type="scientific">Fusarium acuminatum</name>
    <dbReference type="NCBI Taxonomy" id="5515"/>
    <lineage>
        <taxon>Eukaryota</taxon>
        <taxon>Fungi</taxon>
        <taxon>Dikarya</taxon>
        <taxon>Ascomycota</taxon>
        <taxon>Pezizomycotina</taxon>
        <taxon>Sordariomycetes</taxon>
        <taxon>Hypocreomycetidae</taxon>
        <taxon>Hypocreales</taxon>
        <taxon>Nectriaceae</taxon>
        <taxon>Fusarium</taxon>
        <taxon>Fusarium tricinctum species complex</taxon>
    </lineage>
</organism>
<evidence type="ECO:0000256" key="1">
    <source>
        <dbReference type="SAM" id="MobiDB-lite"/>
    </source>
</evidence>
<evidence type="ECO:0000313" key="3">
    <source>
        <dbReference type="Proteomes" id="UP001489902"/>
    </source>
</evidence>
<accession>A0ABZ2WJE0</accession>
<dbReference type="EMBL" id="CP151260">
    <property type="protein sequence ID" value="WZH40626.1"/>
    <property type="molecule type" value="Genomic_DNA"/>
</dbReference>
<sequence length="420" mass="47668">MDPLSIATAVVGLTATCLSTCKKLHDLAGDYGDVPIIIGIGLSELQTKVLQRDDLAQAWASRTEIWTALEMALTGCMVVFSCLEAETRHLQSKDSGVWAKIKFMWNQERFKELLTQLRGQQTSITFLLKLLEIIQKDIRQNAHKIQETAAEAHSLRSRTPNMKMQSQSIFDNDTSRLSFFEFEIVSGVEPSELNFEFDDVVVNSKVYRRELHKAKAKNQRVSAPETADKEQKKLTVSRSGNISSNNLSSVEVCCICEVSSEQAVILGQQQPYYLYEGRRYCHLHFCQYHTAPCHACQFPIMAPSPDPTHNRTYQKFHPACYGITINWGISIPLSFEGRRYINSVDNGSFDDDIDVGIQQQHDAYLEQIYEVGSRFLSVFRNSLGDALQYRATGKDRKEAFESWKIMLDSALCLFILSDMI</sequence>
<gene>
    <name evidence="2" type="ORF">QYS62_001564</name>
</gene>
<keyword evidence="3" id="KW-1185">Reference proteome</keyword>
<name>A0ABZ2WJE0_9HYPO</name>
<feature type="region of interest" description="Disordered" evidence="1">
    <location>
        <begin position="217"/>
        <end position="237"/>
    </location>
</feature>
<protein>
    <submittedName>
        <fullName evidence="2">GTPase-activating protein</fullName>
    </submittedName>
</protein>